<accession>A0A1I8ACC0</accession>
<evidence type="ECO:0000313" key="2">
    <source>
        <dbReference type="WBParaSite" id="L893_g4456.t1"/>
    </source>
</evidence>
<organism evidence="1 2">
    <name type="scientific">Steinernema glaseri</name>
    <dbReference type="NCBI Taxonomy" id="37863"/>
    <lineage>
        <taxon>Eukaryota</taxon>
        <taxon>Metazoa</taxon>
        <taxon>Ecdysozoa</taxon>
        <taxon>Nematoda</taxon>
        <taxon>Chromadorea</taxon>
        <taxon>Rhabditida</taxon>
        <taxon>Tylenchina</taxon>
        <taxon>Panagrolaimomorpha</taxon>
        <taxon>Strongyloidoidea</taxon>
        <taxon>Steinernematidae</taxon>
        <taxon>Steinernema</taxon>
    </lineage>
</organism>
<dbReference type="WBParaSite" id="L893_g4456.t1">
    <property type="protein sequence ID" value="L893_g4456.t1"/>
    <property type="gene ID" value="L893_g4456"/>
</dbReference>
<proteinExistence type="predicted"/>
<evidence type="ECO:0000313" key="1">
    <source>
        <dbReference type="Proteomes" id="UP000095287"/>
    </source>
</evidence>
<sequence length="199" mass="22864">MDSVPIAFFKHVCDTLYTRGLSEVEKLPGTLGEVAQFAYDHRTCYMSVVLNGHEVSGCLCYCRNLRKVRDSDEIKRFPRKFVRHLTIMIADAKEETACRQLVNRFPYAISDYYICSESISEAWVHFVSSVKILGIVKFTRKLDSHGLALFKKLVDGQKLSRLALFDYCCESGVELLKSLLCQEQFVELGLSNYHNSQWK</sequence>
<keyword evidence="1" id="KW-1185">Reference proteome</keyword>
<dbReference type="AlphaFoldDB" id="A0A1I8ACC0"/>
<protein>
    <submittedName>
        <fullName evidence="2">Protein UL24 homolog</fullName>
    </submittedName>
</protein>
<dbReference type="Proteomes" id="UP000095287">
    <property type="component" value="Unplaced"/>
</dbReference>
<name>A0A1I8ACC0_9BILA</name>
<reference evidence="2" key="1">
    <citation type="submission" date="2016-11" db="UniProtKB">
        <authorList>
            <consortium name="WormBaseParasite"/>
        </authorList>
    </citation>
    <scope>IDENTIFICATION</scope>
</reference>